<dbReference type="InterPro" id="IPR045818">
    <property type="entry name" value="GCP6_N"/>
</dbReference>
<dbReference type="GO" id="GO:0051225">
    <property type="term" value="P:spindle assembly"/>
    <property type="evidence" value="ECO:0007669"/>
    <property type="project" value="TreeGrafter"/>
</dbReference>
<evidence type="ECO:0000256" key="8">
    <source>
        <dbReference type="SAM" id="Coils"/>
    </source>
</evidence>
<reference evidence="13" key="1">
    <citation type="journal article" date="2019" name="bioRxiv">
        <title>The Genome of the Zebra Mussel, Dreissena polymorpha: A Resource for Invasive Species Research.</title>
        <authorList>
            <person name="McCartney M.A."/>
            <person name="Auch B."/>
            <person name="Kono T."/>
            <person name="Mallez S."/>
            <person name="Zhang Y."/>
            <person name="Obille A."/>
            <person name="Becker A."/>
            <person name="Abrahante J.E."/>
            <person name="Garbe J."/>
            <person name="Badalamenti J.P."/>
            <person name="Herman A."/>
            <person name="Mangelson H."/>
            <person name="Liachko I."/>
            <person name="Sullivan S."/>
            <person name="Sone E.D."/>
            <person name="Koren S."/>
            <person name="Silverstein K.A.T."/>
            <person name="Beckman K.B."/>
            <person name="Gohl D.M."/>
        </authorList>
    </citation>
    <scope>NUCLEOTIDE SEQUENCE</scope>
    <source>
        <strain evidence="13">Duluth1</strain>
        <tissue evidence="13">Whole animal</tissue>
    </source>
</reference>
<organism evidence="13 14">
    <name type="scientific">Dreissena polymorpha</name>
    <name type="common">Zebra mussel</name>
    <name type="synonym">Mytilus polymorpha</name>
    <dbReference type="NCBI Taxonomy" id="45954"/>
    <lineage>
        <taxon>Eukaryota</taxon>
        <taxon>Metazoa</taxon>
        <taxon>Spiralia</taxon>
        <taxon>Lophotrochozoa</taxon>
        <taxon>Mollusca</taxon>
        <taxon>Bivalvia</taxon>
        <taxon>Autobranchia</taxon>
        <taxon>Heteroconchia</taxon>
        <taxon>Euheterodonta</taxon>
        <taxon>Imparidentia</taxon>
        <taxon>Neoheterodontei</taxon>
        <taxon>Myida</taxon>
        <taxon>Dreissenoidea</taxon>
        <taxon>Dreissenidae</taxon>
        <taxon>Dreissena</taxon>
    </lineage>
</organism>
<dbReference type="Proteomes" id="UP000828390">
    <property type="component" value="Unassembled WGS sequence"/>
</dbReference>
<dbReference type="OrthoDB" id="775571at2759"/>
<feature type="region of interest" description="Disordered" evidence="9">
    <location>
        <begin position="962"/>
        <end position="1039"/>
    </location>
</feature>
<dbReference type="GO" id="GO:0051321">
    <property type="term" value="P:meiotic cell cycle"/>
    <property type="evidence" value="ECO:0007669"/>
    <property type="project" value="TreeGrafter"/>
</dbReference>
<dbReference type="InterPro" id="IPR040457">
    <property type="entry name" value="GCP_C"/>
</dbReference>
<dbReference type="GO" id="GO:0043015">
    <property type="term" value="F:gamma-tubulin binding"/>
    <property type="evidence" value="ECO:0007669"/>
    <property type="project" value="InterPro"/>
</dbReference>
<comment type="subcellular location">
    <subcellularLocation>
        <location evidence="1">Cytoplasm</location>
        <location evidence="1">Cytoskeleton</location>
        <location evidence="1">Microtubule organizing center</location>
        <location evidence="1">Centrosome</location>
    </subcellularLocation>
</comment>
<keyword evidence="4" id="KW-0493">Microtubule</keyword>
<evidence type="ECO:0000256" key="1">
    <source>
        <dbReference type="ARBA" id="ARBA00004300"/>
    </source>
</evidence>
<dbReference type="Gene3D" id="1.20.120.1900">
    <property type="entry name" value="Gamma-tubulin complex, C-terminal domain"/>
    <property type="match status" value="1"/>
</dbReference>
<feature type="compositionally biased region" description="Basic and acidic residues" evidence="9">
    <location>
        <begin position="1018"/>
        <end position="1039"/>
    </location>
</feature>
<comment type="subunit">
    <text evidence="7">Component of the gamma-tubulin ring complex (gTuRC) consisting of TUBGCP2, TUBGCP3, TUBGCP4, TUBGCP5 and TUBGCP6 and gamma-tubulin TUBG1 or TUBG2. TUBGCP2, TUBGCP3, TUBGCP4, TUBGCP5 and TUBGCP6 assemble in a 5:5:2:1:1 stoichiometry; each is associated with a gamma-tubulin, thereby arranging 14 gamma-tubulins in a helical manner. Gamma-tubulin at the first position is blocked by TUBGCP3 at the last position, allowing 13 protafilaments to grow into a microtubule. The gTuRC (via TUBGCP3 and TUBGCP6) interacts with ACTB and MZT1; the interactions form a luminal bridge that stabilizes the initial structure during complex assembly. The gTuRC (via TUBGCP2) interacts with MZT2A/MZT2B and CDK5RAP2 (via CM1 motif); the interactions play a role in gTuRC activation.</text>
</comment>
<dbReference type="InterPro" id="IPR041470">
    <property type="entry name" value="GCP_N"/>
</dbReference>
<feature type="coiled-coil region" evidence="8">
    <location>
        <begin position="704"/>
        <end position="739"/>
    </location>
</feature>
<feature type="domain" description="Gamma-tubulin complex component 6 N-terminal" evidence="12">
    <location>
        <begin position="33"/>
        <end position="363"/>
    </location>
</feature>
<protein>
    <recommendedName>
        <fullName evidence="6">Gamma-tubulin complex component 6</fullName>
    </recommendedName>
</protein>
<feature type="region of interest" description="Disordered" evidence="9">
    <location>
        <begin position="908"/>
        <end position="934"/>
    </location>
</feature>
<evidence type="ECO:0000256" key="2">
    <source>
        <dbReference type="ARBA" id="ARBA00010337"/>
    </source>
</evidence>
<dbReference type="Pfam" id="PF19340">
    <property type="entry name" value="GCP6_N"/>
    <property type="match status" value="1"/>
</dbReference>
<evidence type="ECO:0000256" key="5">
    <source>
        <dbReference type="ARBA" id="ARBA00023212"/>
    </source>
</evidence>
<gene>
    <name evidence="13" type="ORF">DPMN_000081</name>
</gene>
<evidence type="ECO:0000313" key="14">
    <source>
        <dbReference type="Proteomes" id="UP000828390"/>
    </source>
</evidence>
<dbReference type="PANTHER" id="PTHR19302:SF70">
    <property type="entry name" value="GAMMA-TUBULIN COMPLEX COMPONENT 6"/>
    <property type="match status" value="1"/>
</dbReference>
<dbReference type="GO" id="GO:0000922">
    <property type="term" value="C:spindle pole"/>
    <property type="evidence" value="ECO:0007669"/>
    <property type="project" value="InterPro"/>
</dbReference>
<evidence type="ECO:0000259" key="12">
    <source>
        <dbReference type="Pfam" id="PF19340"/>
    </source>
</evidence>
<feature type="domain" description="Gamma tubulin complex component C-terminal" evidence="10">
    <location>
        <begin position="1293"/>
        <end position="1594"/>
    </location>
</feature>
<sequence length="1596" mass="183345">MAVEHSITGEFSKLCSLFTPEKKRAVLGQPLQTRSQIRTRLKRKLYNSLFTFLNDKQRNAHSPVRNDVEDIKTELGWIKLGLQRRRNFDDANRLQALLEAVEDMNDHSESESVFMVLKVLLLLRNTAPTKAPDVLGHSKLNLPLIQRRGFDPELPDGPLNYGDTQLLQSSRFHYMHYSRSLFEAEPMEITSHINNLCDMSPGSGLHGNGLFLVQGCLGDQHEQNTTLSLFGGLVQSRTSHMDVRLTLPELPEAESRMLETRIPKAYSSYSIEQVDEGFKSQEESVASSPHSPDDPWADLSLDSAFQADYDTSVYDRCLTEQVSLHYTWETIGLGPGPRTKPFLMHGGPRAFDHWYGHMTQSLRTAFPSMKITERHEISQAELVNEILNVLIAVPSVNFMIDLTDQCFIQREGLYVSGVSPEGLQSLLEDFLACGMYYHRLGVFSMAPEINSFYKAGLTFLAFTDAVQMVLQYYRGVILSVDRCKTLLQLRVTLQNVFQEIRFLACLCHCLDPVTDETKDQYPKGIQLLSYLYDQTLEASFTDHYPVMLALLKHACTPYLIFVQEWVYHGVYRDAYGEFLTQVNDDYLQFKDKHYWTHGYTLATDRIDDSVPLFLRDLARDIFVCGKSINLLKACNRQHFFCDIEDQYIPRMQLTFSEMELRVTRDQCAAYASRMTQIAAQASLSRKERKERLERAKHDLVVTARKAAAAELKRLEDKIKQRKKAVADKKKKELSFLKNQMVEDLQRRKQGKTDQKAEDKTYMDGVVNRELAMDERQLELERQAREELVRQYSQLSEDAARREQKALWRVRRSRLDRERTDFLLEQDAMWAQEMEKYRLDPSSASEVGLPPVRPASPVPLPRWAERGIQGNTIQVVGEEESGDTGVPGDLLEATDGDLPNWARKGLEKYAIRSPSPTKGLQLRSPSPVMGKKTRRSLNTSFHVSDESEESIQKPAIQVFTHMHASKESSEETTSSKPATKAVSNQHASKETEPEPDARPHIKSVGDQHISQQSSGQPDIRPHIRSFGDRHANTRSDKPEYDAVPRMKLGVMHSGTESQPMEWKIKKQSVFGHVSQLSEQHDFFLPKLKKSTMFSASKESDWNVDYHIKPKIRINRLQTANTESVETDDVPRRAIKMSDKMSATKESEHVDHDAKRLKIFKERNIHGHTADSSVQQLLYVGMFGKTLKEVEHGPEVKVVPPLEKIEWLTREVTPYQDNFNFLGNPPQVNLLSHLPDVQYGSYGNYVGNHGDIAGYLYLPLSAILRCSVTSALEMQVSLVNKSLVDYFLSDLQIEDHFLALRRYLCMGDGDFSEILCDLLMEKLGTNPRPRDLINPMFLNNCLNKAVRLSVNAEDKYADNVSFILKYLPRVMEQTAPDVFDCIQLHYEVGWPLNIVITENSLDKYCQVFSFMLQLKRVVWVLKDVWNRLKRDGLVHKLAQVFEFRELHLYRQEMQLFVKVMQEYISHQVINVTWQEFQTALATTVHSLDDLHAAHNTYLDNALFRCLLTKNAASLMKIIQDTFRLILMFHGQLSAGGWVVNKQGVQTHRNYAKMKHSYKGFHDHSRFLFTVVSKLADRGYQPHLHDLLLRLNFNHYYDQ</sequence>
<name>A0A9D4MHJ4_DREPO</name>
<keyword evidence="8" id="KW-0175">Coiled coil</keyword>
<evidence type="ECO:0000256" key="7">
    <source>
        <dbReference type="ARBA" id="ARBA00093551"/>
    </source>
</evidence>
<evidence type="ECO:0000259" key="10">
    <source>
        <dbReference type="Pfam" id="PF04130"/>
    </source>
</evidence>
<dbReference type="GO" id="GO:0005813">
    <property type="term" value="C:centrosome"/>
    <property type="evidence" value="ECO:0007669"/>
    <property type="project" value="UniProtKB-SubCell"/>
</dbReference>
<dbReference type="InterPro" id="IPR042241">
    <property type="entry name" value="GCP_C_sf"/>
</dbReference>
<evidence type="ECO:0000256" key="9">
    <source>
        <dbReference type="SAM" id="MobiDB-lite"/>
    </source>
</evidence>
<dbReference type="GO" id="GO:0007020">
    <property type="term" value="P:microtubule nucleation"/>
    <property type="evidence" value="ECO:0007669"/>
    <property type="project" value="InterPro"/>
</dbReference>
<dbReference type="GO" id="GO:0051011">
    <property type="term" value="F:microtubule minus-end binding"/>
    <property type="evidence" value="ECO:0007669"/>
    <property type="project" value="TreeGrafter"/>
</dbReference>
<feature type="region of interest" description="Disordered" evidence="9">
    <location>
        <begin position="877"/>
        <end position="896"/>
    </location>
</feature>
<dbReference type="GO" id="GO:0000930">
    <property type="term" value="C:gamma-tubulin complex"/>
    <property type="evidence" value="ECO:0007669"/>
    <property type="project" value="TreeGrafter"/>
</dbReference>
<feature type="coiled-coil region" evidence="8">
    <location>
        <begin position="770"/>
        <end position="804"/>
    </location>
</feature>
<evidence type="ECO:0000313" key="13">
    <source>
        <dbReference type="EMBL" id="KAH3876244.1"/>
    </source>
</evidence>
<dbReference type="Pfam" id="PF17681">
    <property type="entry name" value="GCP_N_terminal"/>
    <property type="match status" value="1"/>
</dbReference>
<dbReference type="PANTHER" id="PTHR19302">
    <property type="entry name" value="GAMMA TUBULIN COMPLEX PROTEIN"/>
    <property type="match status" value="1"/>
</dbReference>
<dbReference type="GO" id="GO:0005874">
    <property type="term" value="C:microtubule"/>
    <property type="evidence" value="ECO:0007669"/>
    <property type="project" value="UniProtKB-KW"/>
</dbReference>
<dbReference type="GO" id="GO:0000278">
    <property type="term" value="P:mitotic cell cycle"/>
    <property type="evidence" value="ECO:0007669"/>
    <property type="project" value="TreeGrafter"/>
</dbReference>
<keyword evidence="3" id="KW-0963">Cytoplasm</keyword>
<keyword evidence="5" id="KW-0206">Cytoskeleton</keyword>
<dbReference type="EMBL" id="JAIWYP010000001">
    <property type="protein sequence ID" value="KAH3876244.1"/>
    <property type="molecule type" value="Genomic_DNA"/>
</dbReference>
<evidence type="ECO:0000256" key="4">
    <source>
        <dbReference type="ARBA" id="ARBA00022701"/>
    </source>
</evidence>
<feature type="domain" description="Gamma tubulin complex component protein N-terminal" evidence="11">
    <location>
        <begin position="383"/>
        <end position="679"/>
    </location>
</feature>
<proteinExistence type="inferred from homology"/>
<reference evidence="13" key="2">
    <citation type="submission" date="2020-11" db="EMBL/GenBank/DDBJ databases">
        <authorList>
            <person name="McCartney M.A."/>
            <person name="Auch B."/>
            <person name="Kono T."/>
            <person name="Mallez S."/>
            <person name="Becker A."/>
            <person name="Gohl D.M."/>
            <person name="Silverstein K.A.T."/>
            <person name="Koren S."/>
            <person name="Bechman K.B."/>
            <person name="Herman A."/>
            <person name="Abrahante J.E."/>
            <person name="Garbe J."/>
        </authorList>
    </citation>
    <scope>NUCLEOTIDE SEQUENCE</scope>
    <source>
        <strain evidence="13">Duluth1</strain>
        <tissue evidence="13">Whole animal</tissue>
    </source>
</reference>
<comment type="similarity">
    <text evidence="2">Belongs to the TUBGCP family.</text>
</comment>
<accession>A0A9D4MHJ4</accession>
<comment type="caution">
    <text evidence="13">The sequence shown here is derived from an EMBL/GenBank/DDBJ whole genome shotgun (WGS) entry which is preliminary data.</text>
</comment>
<keyword evidence="14" id="KW-1185">Reference proteome</keyword>
<dbReference type="Pfam" id="PF04130">
    <property type="entry name" value="GCP_C_terminal"/>
    <property type="match status" value="1"/>
</dbReference>
<dbReference type="GO" id="GO:0031122">
    <property type="term" value="P:cytoplasmic microtubule organization"/>
    <property type="evidence" value="ECO:0007669"/>
    <property type="project" value="TreeGrafter"/>
</dbReference>
<dbReference type="FunFam" id="1.20.120.1900:FF:000004">
    <property type="entry name" value="gamma-tubulin complex component 6 isoform X1"/>
    <property type="match status" value="1"/>
</dbReference>
<evidence type="ECO:0000256" key="3">
    <source>
        <dbReference type="ARBA" id="ARBA00022490"/>
    </source>
</evidence>
<dbReference type="InterPro" id="IPR007259">
    <property type="entry name" value="GCP"/>
</dbReference>
<evidence type="ECO:0000259" key="11">
    <source>
        <dbReference type="Pfam" id="PF17681"/>
    </source>
</evidence>
<evidence type="ECO:0000256" key="6">
    <source>
        <dbReference type="ARBA" id="ARBA00071901"/>
    </source>
</evidence>
<feature type="compositionally biased region" description="Basic and acidic residues" evidence="9">
    <location>
        <begin position="986"/>
        <end position="1004"/>
    </location>
</feature>